<reference evidence="8 9" key="1">
    <citation type="submission" date="2020-08" db="EMBL/GenBank/DDBJ databases">
        <title>Genomic Encyclopedia of Type Strains, Phase IV (KMG-IV): sequencing the most valuable type-strain genomes for metagenomic binning, comparative biology and taxonomic classification.</title>
        <authorList>
            <person name="Goeker M."/>
        </authorList>
    </citation>
    <scope>NUCLEOTIDE SEQUENCE [LARGE SCALE GENOMIC DNA]</scope>
    <source>
        <strain evidence="8 9">DSM 101791</strain>
    </source>
</reference>
<protein>
    <recommendedName>
        <fullName evidence="3 4">Protein GrpE</fullName>
    </recommendedName>
    <alternativeName>
        <fullName evidence="3">HSP-70 cofactor</fullName>
    </alternativeName>
</protein>
<dbReference type="GO" id="GO:0006457">
    <property type="term" value="P:protein folding"/>
    <property type="evidence" value="ECO:0007669"/>
    <property type="project" value="InterPro"/>
</dbReference>
<keyword evidence="3" id="KW-0963">Cytoplasm</keyword>
<dbReference type="GO" id="GO:0051082">
    <property type="term" value="F:unfolded protein binding"/>
    <property type="evidence" value="ECO:0007669"/>
    <property type="project" value="TreeGrafter"/>
</dbReference>
<comment type="subcellular location">
    <subcellularLocation>
        <location evidence="3">Cytoplasm</location>
    </subcellularLocation>
</comment>
<dbReference type="Proteomes" id="UP000525389">
    <property type="component" value="Unassembled WGS sequence"/>
</dbReference>
<gene>
    <name evidence="3" type="primary">grpE</name>
    <name evidence="8" type="ORF">HNQ09_001814</name>
</gene>
<evidence type="ECO:0000256" key="4">
    <source>
        <dbReference type="RuleBase" id="RU000639"/>
    </source>
</evidence>
<evidence type="ECO:0000256" key="1">
    <source>
        <dbReference type="ARBA" id="ARBA00009054"/>
    </source>
</evidence>
<sequence length="233" mass="25281">MFRRRGPPMTHDNDLKNETTPQTPDAATPSAGPRAEKKTIDAESGLDLPDAETDNMDEDAELEAGLEGFPGMDEGMFAQVQEMMGKLGRADELEKENADLKGRLGRLAADFESYRRRMQDEVAEAESRGVAKAAGELMPVYDDLDRAVTMGSADPAGLIPGVQAVQATVLRVFAGLGLEPTGREGEAFDPQWHEALQVVPGDEDDQIVQVYQLGFRQGGRLVRPARVVVSKKG</sequence>
<organism evidence="8 9">
    <name type="scientific">Deinococcus budaensis</name>
    <dbReference type="NCBI Taxonomy" id="1665626"/>
    <lineage>
        <taxon>Bacteria</taxon>
        <taxon>Thermotogati</taxon>
        <taxon>Deinococcota</taxon>
        <taxon>Deinococci</taxon>
        <taxon>Deinococcales</taxon>
        <taxon>Deinococcaceae</taxon>
        <taxon>Deinococcus</taxon>
    </lineage>
</organism>
<feature type="region of interest" description="Disordered" evidence="7">
    <location>
        <begin position="1"/>
        <end position="58"/>
    </location>
</feature>
<feature type="coiled-coil region" evidence="6">
    <location>
        <begin position="90"/>
        <end position="128"/>
    </location>
</feature>
<dbReference type="EMBL" id="JACHFN010000006">
    <property type="protein sequence ID" value="MBB5234376.1"/>
    <property type="molecule type" value="Genomic_DNA"/>
</dbReference>
<evidence type="ECO:0000313" key="8">
    <source>
        <dbReference type="EMBL" id="MBB5234376.1"/>
    </source>
</evidence>
<evidence type="ECO:0000313" key="9">
    <source>
        <dbReference type="Proteomes" id="UP000525389"/>
    </source>
</evidence>
<comment type="function">
    <text evidence="3 4">Participates actively in the response to hyperosmotic and heat shock by preventing the aggregation of stress-denatured proteins, in association with DnaK and GrpE. It is the nucleotide exchange factor for DnaK and may function as a thermosensor. Unfolded proteins bind initially to DnaJ; upon interaction with the DnaJ-bound protein, DnaK hydrolyzes its bound ATP, resulting in the formation of a stable complex. GrpE releases ADP from DnaK; ATP binding to DnaK triggers the release of the substrate protein, thus completing the reaction cycle. Several rounds of ATP-dependent interactions between DnaJ, DnaK and GrpE are required for fully efficient folding.</text>
</comment>
<keyword evidence="6" id="KW-0175">Coiled coil</keyword>
<dbReference type="HAMAP" id="MF_01151">
    <property type="entry name" value="GrpE"/>
    <property type="match status" value="1"/>
</dbReference>
<dbReference type="InterPro" id="IPR000740">
    <property type="entry name" value="GrpE"/>
</dbReference>
<dbReference type="InterPro" id="IPR013805">
    <property type="entry name" value="GrpE_CC"/>
</dbReference>
<comment type="subunit">
    <text evidence="3">Homodimer.</text>
</comment>
<evidence type="ECO:0000256" key="2">
    <source>
        <dbReference type="ARBA" id="ARBA00023186"/>
    </source>
</evidence>
<dbReference type="Gene3D" id="2.30.22.10">
    <property type="entry name" value="Head domain of nucleotide exchange factor GrpE"/>
    <property type="match status" value="1"/>
</dbReference>
<dbReference type="PROSITE" id="PS01071">
    <property type="entry name" value="GRPE"/>
    <property type="match status" value="1"/>
</dbReference>
<feature type="compositionally biased region" description="Acidic residues" evidence="7">
    <location>
        <begin position="49"/>
        <end position="58"/>
    </location>
</feature>
<keyword evidence="9" id="KW-1185">Reference proteome</keyword>
<dbReference type="PANTHER" id="PTHR21237:SF23">
    <property type="entry name" value="GRPE PROTEIN HOMOLOG, MITOCHONDRIAL"/>
    <property type="match status" value="1"/>
</dbReference>
<dbReference type="GO" id="GO:0005737">
    <property type="term" value="C:cytoplasm"/>
    <property type="evidence" value="ECO:0007669"/>
    <property type="project" value="UniProtKB-SubCell"/>
</dbReference>
<dbReference type="InterPro" id="IPR009012">
    <property type="entry name" value="GrpE_head"/>
</dbReference>
<evidence type="ECO:0000256" key="6">
    <source>
        <dbReference type="SAM" id="Coils"/>
    </source>
</evidence>
<proteinExistence type="inferred from homology"/>
<comment type="similarity">
    <text evidence="1 3 5">Belongs to the GrpE family.</text>
</comment>
<keyword evidence="2 3" id="KW-0143">Chaperone</keyword>
<dbReference type="SUPFAM" id="SSF58014">
    <property type="entry name" value="Coiled-coil domain of nucleotide exchange factor GrpE"/>
    <property type="match status" value="1"/>
</dbReference>
<accession>A0A7W8GFP6</accession>
<comment type="caution">
    <text evidence="8">The sequence shown here is derived from an EMBL/GenBank/DDBJ whole genome shotgun (WGS) entry which is preliminary data.</text>
</comment>
<evidence type="ECO:0000256" key="3">
    <source>
        <dbReference type="HAMAP-Rule" id="MF_01151"/>
    </source>
</evidence>
<dbReference type="GO" id="GO:0000774">
    <property type="term" value="F:adenyl-nucleotide exchange factor activity"/>
    <property type="evidence" value="ECO:0007669"/>
    <property type="project" value="InterPro"/>
</dbReference>
<dbReference type="Gene3D" id="3.90.20.20">
    <property type="match status" value="1"/>
</dbReference>
<keyword evidence="3 4" id="KW-0346">Stress response</keyword>
<dbReference type="PRINTS" id="PR00773">
    <property type="entry name" value="GRPEPROTEIN"/>
</dbReference>
<dbReference type="GO" id="GO:0051087">
    <property type="term" value="F:protein-folding chaperone binding"/>
    <property type="evidence" value="ECO:0007669"/>
    <property type="project" value="InterPro"/>
</dbReference>
<dbReference type="PANTHER" id="PTHR21237">
    <property type="entry name" value="GRPE PROTEIN"/>
    <property type="match status" value="1"/>
</dbReference>
<evidence type="ECO:0000256" key="7">
    <source>
        <dbReference type="SAM" id="MobiDB-lite"/>
    </source>
</evidence>
<dbReference type="AlphaFoldDB" id="A0A7W8GFP6"/>
<dbReference type="SUPFAM" id="SSF51064">
    <property type="entry name" value="Head domain of nucleotide exchange factor GrpE"/>
    <property type="match status" value="1"/>
</dbReference>
<dbReference type="CDD" id="cd00446">
    <property type="entry name" value="GrpE"/>
    <property type="match status" value="1"/>
</dbReference>
<name>A0A7W8GFP6_9DEIO</name>
<evidence type="ECO:0000256" key="5">
    <source>
        <dbReference type="RuleBase" id="RU004478"/>
    </source>
</evidence>
<dbReference type="GO" id="GO:0042803">
    <property type="term" value="F:protein homodimerization activity"/>
    <property type="evidence" value="ECO:0007669"/>
    <property type="project" value="InterPro"/>
</dbReference>
<dbReference type="Pfam" id="PF01025">
    <property type="entry name" value="GrpE"/>
    <property type="match status" value="1"/>
</dbReference>